<proteinExistence type="predicted"/>
<keyword evidence="3" id="KW-1185">Reference proteome</keyword>
<feature type="compositionally biased region" description="Low complexity" evidence="1">
    <location>
        <begin position="81"/>
        <end position="90"/>
    </location>
</feature>
<dbReference type="AlphaFoldDB" id="A0AAD8Z1C4"/>
<evidence type="ECO:0000313" key="2">
    <source>
        <dbReference type="EMBL" id="KAK1790589.1"/>
    </source>
</evidence>
<evidence type="ECO:0000313" key="3">
    <source>
        <dbReference type="Proteomes" id="UP001239994"/>
    </source>
</evidence>
<name>A0AAD8Z1C4_9TELE</name>
<accession>A0AAD8Z1C4</accession>
<comment type="caution">
    <text evidence="2">The sequence shown here is derived from an EMBL/GenBank/DDBJ whole genome shotgun (WGS) entry which is preliminary data.</text>
</comment>
<dbReference type="EMBL" id="JAROKS010000021">
    <property type="protein sequence ID" value="KAK1790589.1"/>
    <property type="molecule type" value="Genomic_DNA"/>
</dbReference>
<evidence type="ECO:0000256" key="1">
    <source>
        <dbReference type="SAM" id="MobiDB-lite"/>
    </source>
</evidence>
<feature type="compositionally biased region" description="Acidic residues" evidence="1">
    <location>
        <begin position="1"/>
        <end position="15"/>
    </location>
</feature>
<protein>
    <submittedName>
        <fullName evidence="2">Uncharacterized protein</fullName>
    </submittedName>
</protein>
<dbReference type="Proteomes" id="UP001239994">
    <property type="component" value="Unassembled WGS sequence"/>
</dbReference>
<gene>
    <name evidence="2" type="ORF">P4O66_014465</name>
</gene>
<organism evidence="2 3">
    <name type="scientific">Electrophorus voltai</name>
    <dbReference type="NCBI Taxonomy" id="2609070"/>
    <lineage>
        <taxon>Eukaryota</taxon>
        <taxon>Metazoa</taxon>
        <taxon>Chordata</taxon>
        <taxon>Craniata</taxon>
        <taxon>Vertebrata</taxon>
        <taxon>Euteleostomi</taxon>
        <taxon>Actinopterygii</taxon>
        <taxon>Neopterygii</taxon>
        <taxon>Teleostei</taxon>
        <taxon>Ostariophysi</taxon>
        <taxon>Gymnotiformes</taxon>
        <taxon>Gymnotoidei</taxon>
        <taxon>Gymnotidae</taxon>
        <taxon>Electrophorus</taxon>
    </lineage>
</organism>
<feature type="compositionally biased region" description="Basic and acidic residues" evidence="1">
    <location>
        <begin position="16"/>
        <end position="36"/>
    </location>
</feature>
<reference evidence="2" key="1">
    <citation type="submission" date="2023-03" db="EMBL/GenBank/DDBJ databases">
        <title>Electrophorus voltai genome.</title>
        <authorList>
            <person name="Bian C."/>
        </authorList>
    </citation>
    <scope>NUCLEOTIDE SEQUENCE</scope>
    <source>
        <strain evidence="2">CB-2022</strain>
        <tissue evidence="2">Muscle</tissue>
    </source>
</reference>
<sequence length="437" mass="46591">MGSDHEEDTPMEVEEDPHRDLSSHSDAKSSKSDEPPAPKALPRARCLGAREASSSEEDTSPPKAKSPRVHAPTPKPRGGKKAAAPAPETGNIAGALPDMHAPKPGLSPLPKLARDTPRQAGRFPTQPTTGGLAEVPSPFPGLFNVHGIVHVPVPVTVPVSITLNVPVSLFPFVSVPISVSVPPLPCSHRPMAAGQRRARMVFQAAETPGAKVPQASISRRGPAARYCSRMTNHHRTPTPSANNGLPSGRCNAVESLPDCSERGREAAFLPLAARSPLLVAPDPPGTGCQSHQEGQRHMRMSISGTAGGSVAHAGGRMVATLVQRTESPSGSGLQQCQDRQEEKLQLVSSVWKRTGQMHVSSRVQQRLRQTARTDDLKWETLKAAQVGYQPPSCVVLNFDPVALSSIQSDLKCSLLNGAADRERRTGWPFLATEPVLR</sequence>
<feature type="region of interest" description="Disordered" evidence="1">
    <location>
        <begin position="1"/>
        <end position="104"/>
    </location>
</feature>